<dbReference type="RefSeq" id="WP_027705292.1">
    <property type="nucleotide sequence ID" value="NZ_AP018933.1"/>
</dbReference>
<protein>
    <submittedName>
        <fullName evidence="2">Uncharacterized protein conserved in bacteria</fullName>
    </submittedName>
</protein>
<dbReference type="KEGG" id="zpl:ZBT109_0721"/>
<evidence type="ECO:0000256" key="1">
    <source>
        <dbReference type="SAM" id="MobiDB-lite"/>
    </source>
</evidence>
<reference evidence="2 3" key="1">
    <citation type="submission" date="2018-09" db="EMBL/GenBank/DDBJ databases">
        <title>Zymobacter palmae IAM14233 (=T109) whole genome analysis.</title>
        <authorList>
            <person name="Yanase H."/>
        </authorList>
    </citation>
    <scope>NUCLEOTIDE SEQUENCE [LARGE SCALE GENOMIC DNA]</scope>
    <source>
        <strain evidence="2 3">IAM14233</strain>
    </source>
</reference>
<dbReference type="OrthoDB" id="6183310at2"/>
<name>A0A348HCZ5_9GAMM</name>
<proteinExistence type="predicted"/>
<dbReference type="Pfam" id="PF04102">
    <property type="entry name" value="SlyX"/>
    <property type="match status" value="1"/>
</dbReference>
<accession>A0A348HCZ5</accession>
<dbReference type="PANTHER" id="PTHR36508">
    <property type="entry name" value="PROTEIN SLYX"/>
    <property type="match status" value="1"/>
</dbReference>
<evidence type="ECO:0000313" key="2">
    <source>
        <dbReference type="EMBL" id="BBG29497.1"/>
    </source>
</evidence>
<dbReference type="AlphaFoldDB" id="A0A348HCZ5"/>
<keyword evidence="3" id="KW-1185">Reference proteome</keyword>
<dbReference type="Gene3D" id="1.20.5.300">
    <property type="match status" value="1"/>
</dbReference>
<dbReference type="InterPro" id="IPR007236">
    <property type="entry name" value="SlyX"/>
</dbReference>
<dbReference type="Proteomes" id="UP000267342">
    <property type="component" value="Chromosome"/>
</dbReference>
<dbReference type="STRING" id="1123510.GCA_000620025_02217"/>
<organism evidence="2 3">
    <name type="scientific">Zymobacter palmae</name>
    <dbReference type="NCBI Taxonomy" id="33074"/>
    <lineage>
        <taxon>Bacteria</taxon>
        <taxon>Pseudomonadati</taxon>
        <taxon>Pseudomonadota</taxon>
        <taxon>Gammaproteobacteria</taxon>
        <taxon>Oceanospirillales</taxon>
        <taxon>Halomonadaceae</taxon>
        <taxon>Zymobacter group</taxon>
        <taxon>Zymobacter</taxon>
    </lineage>
</organism>
<dbReference type="EMBL" id="AP018933">
    <property type="protein sequence ID" value="BBG29497.1"/>
    <property type="molecule type" value="Genomic_DNA"/>
</dbReference>
<sequence>MAQDALPASFLEQIEALETRLAFQEDWLESLDRTVIEQGRQIERLERMNALLQQRLREQGETQNRFSPMPSLDDERPPHY</sequence>
<gene>
    <name evidence="2" type="ORF">ZBT109_0721</name>
</gene>
<dbReference type="PANTHER" id="PTHR36508:SF1">
    <property type="entry name" value="PROTEIN SLYX"/>
    <property type="match status" value="1"/>
</dbReference>
<evidence type="ECO:0000313" key="3">
    <source>
        <dbReference type="Proteomes" id="UP000267342"/>
    </source>
</evidence>
<feature type="region of interest" description="Disordered" evidence="1">
    <location>
        <begin position="57"/>
        <end position="80"/>
    </location>
</feature>